<dbReference type="AlphaFoldDB" id="A0A4U5PTT4"/>
<evidence type="ECO:0000313" key="2">
    <source>
        <dbReference type="EMBL" id="TKS00381.1"/>
    </source>
</evidence>
<comment type="caution">
    <text evidence="2">The sequence shown here is derived from an EMBL/GenBank/DDBJ whole genome shotgun (WGS) entry which is preliminary data.</text>
</comment>
<feature type="region of interest" description="Disordered" evidence="1">
    <location>
        <begin position="157"/>
        <end position="188"/>
    </location>
</feature>
<proteinExistence type="predicted"/>
<protein>
    <submittedName>
        <fullName evidence="2">Uncharacterized protein</fullName>
    </submittedName>
</protein>
<organism evidence="2">
    <name type="scientific">Populus alba</name>
    <name type="common">White poplar</name>
    <dbReference type="NCBI Taxonomy" id="43335"/>
    <lineage>
        <taxon>Eukaryota</taxon>
        <taxon>Viridiplantae</taxon>
        <taxon>Streptophyta</taxon>
        <taxon>Embryophyta</taxon>
        <taxon>Tracheophyta</taxon>
        <taxon>Spermatophyta</taxon>
        <taxon>Magnoliopsida</taxon>
        <taxon>eudicotyledons</taxon>
        <taxon>Gunneridae</taxon>
        <taxon>Pentapetalae</taxon>
        <taxon>rosids</taxon>
        <taxon>fabids</taxon>
        <taxon>Malpighiales</taxon>
        <taxon>Salicaceae</taxon>
        <taxon>Saliceae</taxon>
        <taxon>Populus</taxon>
    </lineage>
</organism>
<reference evidence="2" key="1">
    <citation type="submission" date="2018-10" db="EMBL/GenBank/DDBJ databases">
        <title>Population genomic analysis revealed the cold adaptation of white poplar.</title>
        <authorList>
            <person name="Liu Y.-J."/>
        </authorList>
    </citation>
    <scope>NUCLEOTIDE SEQUENCE [LARGE SCALE GENOMIC DNA]</scope>
    <source>
        <strain evidence="2">PAL-ZL1</strain>
    </source>
</reference>
<feature type="compositionally biased region" description="Polar residues" evidence="1">
    <location>
        <begin position="179"/>
        <end position="188"/>
    </location>
</feature>
<dbReference type="EMBL" id="RCHU01000607">
    <property type="protein sequence ID" value="TKS00381.1"/>
    <property type="molecule type" value="Genomic_DNA"/>
</dbReference>
<sequence length="188" mass="20125">MTGKPIHCDAPAANMTRFSYARVLIEVDLLLDLLTTVNVVLPNGTSLSQQSYEAPTCSGNSSPSVETAAVKKQQPYSVVPLADPLVNPMFTEADINGETRPKSPGRKRTKIVETGHSGSRQSTTPKVVHISEEGDDAAVEPPKMQYLTRSRTIVTISLGKQEKQKSKAPTVTPGPLSSFADTAPSSTF</sequence>
<evidence type="ECO:0000256" key="1">
    <source>
        <dbReference type="SAM" id="MobiDB-lite"/>
    </source>
</evidence>
<accession>A0A4U5PTT4</accession>
<feature type="region of interest" description="Disordered" evidence="1">
    <location>
        <begin position="94"/>
        <end position="124"/>
    </location>
</feature>
<name>A0A4U5PTT4_POPAL</name>
<gene>
    <name evidence="2" type="ORF">D5086_0000185940</name>
</gene>